<dbReference type="InParanoid" id="A0A165EK74"/>
<dbReference type="OrthoDB" id="3596986at2759"/>
<name>A0A165EK74_9APHY</name>
<protein>
    <submittedName>
        <fullName evidence="2">Uncharacterized protein</fullName>
    </submittedName>
</protein>
<dbReference type="Proteomes" id="UP000076871">
    <property type="component" value="Unassembled WGS sequence"/>
</dbReference>
<dbReference type="EMBL" id="KV427620">
    <property type="protein sequence ID" value="KZT07229.1"/>
    <property type="molecule type" value="Genomic_DNA"/>
</dbReference>
<dbReference type="AlphaFoldDB" id="A0A165EK74"/>
<organism evidence="2 3">
    <name type="scientific">Laetiporus sulphureus 93-53</name>
    <dbReference type="NCBI Taxonomy" id="1314785"/>
    <lineage>
        <taxon>Eukaryota</taxon>
        <taxon>Fungi</taxon>
        <taxon>Dikarya</taxon>
        <taxon>Basidiomycota</taxon>
        <taxon>Agaricomycotina</taxon>
        <taxon>Agaricomycetes</taxon>
        <taxon>Polyporales</taxon>
        <taxon>Laetiporus</taxon>
    </lineage>
</organism>
<evidence type="ECO:0000313" key="2">
    <source>
        <dbReference type="EMBL" id="KZT07229.1"/>
    </source>
</evidence>
<sequence length="466" mass="51417">MRSVPQVQSQVPGQHHHHYHHHHVLPSAAQQAHVHIPKPGKQIAPDSGAHQQTQQIIGPGMAQRDIQPLFGPSSEHIRQQNVMQYRQGASKMIDGPVAGPSTQMHVAGPSQHPQTHLQHSLSATPIRQHPQVHGLADVPGAAAFVHRETPSRPYGTIPLNVSGPSEAMFFHRRSPSPRPPIKSKLPTVRLGTFIYPRTPFPFLDFPSVSYEAGAPEREPRQYRATILIPCGFLPTKRPAQPRIWGGAQVPALDPIPLSTQVGPPGASFSHPHPYDKWGTRRVYTDDSDLILCALHAGLLTWSGTWQAKSERKDLRIEVKITREARFIGGFGSRYIKVAGFGTMQARHESEDDGSTLLSAGWGNSHDGAGIEILTAVFVQRGAAHSKGLWNRTQRIAEYSERRSVLCDAPRRSRKRRRVDSELLDDADSAVIFEVERSDCDSCTAHTITFGFGRATCVLCRSSLDSC</sequence>
<feature type="compositionally biased region" description="Basic residues" evidence="1">
    <location>
        <begin position="14"/>
        <end position="24"/>
    </location>
</feature>
<evidence type="ECO:0000313" key="3">
    <source>
        <dbReference type="Proteomes" id="UP000076871"/>
    </source>
</evidence>
<reference evidence="2 3" key="1">
    <citation type="journal article" date="2016" name="Mol. Biol. Evol.">
        <title>Comparative Genomics of Early-Diverging Mushroom-Forming Fungi Provides Insights into the Origins of Lignocellulose Decay Capabilities.</title>
        <authorList>
            <person name="Nagy L.G."/>
            <person name="Riley R."/>
            <person name="Tritt A."/>
            <person name="Adam C."/>
            <person name="Daum C."/>
            <person name="Floudas D."/>
            <person name="Sun H."/>
            <person name="Yadav J.S."/>
            <person name="Pangilinan J."/>
            <person name="Larsson K.H."/>
            <person name="Matsuura K."/>
            <person name="Barry K."/>
            <person name="Labutti K."/>
            <person name="Kuo R."/>
            <person name="Ohm R.A."/>
            <person name="Bhattacharya S.S."/>
            <person name="Shirouzu T."/>
            <person name="Yoshinaga Y."/>
            <person name="Martin F.M."/>
            <person name="Grigoriev I.V."/>
            <person name="Hibbett D.S."/>
        </authorList>
    </citation>
    <scope>NUCLEOTIDE SEQUENCE [LARGE SCALE GENOMIC DNA]</scope>
    <source>
        <strain evidence="2 3">93-53</strain>
    </source>
</reference>
<feature type="compositionally biased region" description="Low complexity" evidence="1">
    <location>
        <begin position="1"/>
        <end position="13"/>
    </location>
</feature>
<proteinExistence type="predicted"/>
<dbReference type="STRING" id="1314785.A0A165EK74"/>
<dbReference type="GeneID" id="63821339"/>
<feature type="region of interest" description="Disordered" evidence="1">
    <location>
        <begin position="1"/>
        <end position="55"/>
    </location>
</feature>
<keyword evidence="3" id="KW-1185">Reference proteome</keyword>
<gene>
    <name evidence="2" type="ORF">LAESUDRAFT_651609</name>
</gene>
<accession>A0A165EK74</accession>
<evidence type="ECO:0000256" key="1">
    <source>
        <dbReference type="SAM" id="MobiDB-lite"/>
    </source>
</evidence>
<dbReference type="RefSeq" id="XP_040764969.1">
    <property type="nucleotide sequence ID" value="XM_040904309.1"/>
</dbReference>